<protein>
    <submittedName>
        <fullName evidence="2">Uncharacterized protein</fullName>
    </submittedName>
</protein>
<feature type="compositionally biased region" description="Basic and acidic residues" evidence="1">
    <location>
        <begin position="184"/>
        <end position="209"/>
    </location>
</feature>
<dbReference type="Proteomes" id="UP001066276">
    <property type="component" value="Chromosome 3_2"/>
</dbReference>
<feature type="compositionally biased region" description="Basic and acidic residues" evidence="1">
    <location>
        <begin position="115"/>
        <end position="124"/>
    </location>
</feature>
<accession>A0AAV7TN14</accession>
<keyword evidence="3" id="KW-1185">Reference proteome</keyword>
<gene>
    <name evidence="2" type="ORF">NDU88_002369</name>
</gene>
<evidence type="ECO:0000313" key="3">
    <source>
        <dbReference type="Proteomes" id="UP001066276"/>
    </source>
</evidence>
<proteinExistence type="predicted"/>
<feature type="region of interest" description="Disordered" evidence="1">
    <location>
        <begin position="1"/>
        <end position="252"/>
    </location>
</feature>
<name>A0AAV7TN14_PLEWA</name>
<evidence type="ECO:0000256" key="1">
    <source>
        <dbReference type="SAM" id="MobiDB-lite"/>
    </source>
</evidence>
<dbReference type="EMBL" id="JANPWB010000006">
    <property type="protein sequence ID" value="KAJ1177107.1"/>
    <property type="molecule type" value="Genomic_DNA"/>
</dbReference>
<feature type="compositionally biased region" description="Basic and acidic residues" evidence="1">
    <location>
        <begin position="95"/>
        <end position="107"/>
    </location>
</feature>
<comment type="caution">
    <text evidence="2">The sequence shown here is derived from an EMBL/GenBank/DDBJ whole genome shotgun (WGS) entry which is preliminary data.</text>
</comment>
<feature type="compositionally biased region" description="Basic and acidic residues" evidence="1">
    <location>
        <begin position="228"/>
        <end position="240"/>
    </location>
</feature>
<sequence length="311" mass="34319">MTYDAEGVINSRREDGQGETTERKEEPRTRRSRSEETAIGEPEEEREVAGTGEPTTKRETASIWELEEEKDTAEAGESVAARGNTAIRVPETEEETRKSGRLEEGKNHWATPGPDEEKPGDHPRAGRAPGGTWPSQPHPREGMCNGRGAECGSEAPVGEGTRWPRGTRGNLPTMTCDAEGVINSRREDGQGETTERKEEPRARRSRSEETAIGEPEEEREVAGTGEPTTKRETASIRELEEEKDTAEAGESVAARGNTAIRVPETEIRPSAAATFFTYLTRLGSWGTVWTGGKLVQRKSLTRRMYHLLCMT</sequence>
<organism evidence="2 3">
    <name type="scientific">Pleurodeles waltl</name>
    <name type="common">Iberian ribbed newt</name>
    <dbReference type="NCBI Taxonomy" id="8319"/>
    <lineage>
        <taxon>Eukaryota</taxon>
        <taxon>Metazoa</taxon>
        <taxon>Chordata</taxon>
        <taxon>Craniata</taxon>
        <taxon>Vertebrata</taxon>
        <taxon>Euteleostomi</taxon>
        <taxon>Amphibia</taxon>
        <taxon>Batrachia</taxon>
        <taxon>Caudata</taxon>
        <taxon>Salamandroidea</taxon>
        <taxon>Salamandridae</taxon>
        <taxon>Pleurodelinae</taxon>
        <taxon>Pleurodeles</taxon>
    </lineage>
</organism>
<feature type="compositionally biased region" description="Basic and acidic residues" evidence="1">
    <location>
        <begin position="11"/>
        <end position="36"/>
    </location>
</feature>
<reference evidence="2" key="1">
    <citation type="journal article" date="2022" name="bioRxiv">
        <title>Sequencing and chromosome-scale assembly of the giantPleurodeles waltlgenome.</title>
        <authorList>
            <person name="Brown T."/>
            <person name="Elewa A."/>
            <person name="Iarovenko S."/>
            <person name="Subramanian E."/>
            <person name="Araus A.J."/>
            <person name="Petzold A."/>
            <person name="Susuki M."/>
            <person name="Suzuki K.-i.T."/>
            <person name="Hayashi T."/>
            <person name="Toyoda A."/>
            <person name="Oliveira C."/>
            <person name="Osipova E."/>
            <person name="Leigh N.D."/>
            <person name="Simon A."/>
            <person name="Yun M.H."/>
        </authorList>
    </citation>
    <scope>NUCLEOTIDE SEQUENCE</scope>
    <source>
        <strain evidence="2">20211129_DDA</strain>
        <tissue evidence="2">Liver</tissue>
    </source>
</reference>
<evidence type="ECO:0000313" key="2">
    <source>
        <dbReference type="EMBL" id="KAJ1177107.1"/>
    </source>
</evidence>
<dbReference type="AlphaFoldDB" id="A0AAV7TN14"/>